<feature type="region of interest" description="Disordered" evidence="1">
    <location>
        <begin position="81"/>
        <end position="101"/>
    </location>
</feature>
<name>A0AAV9H9H1_9PEZI</name>
<keyword evidence="3" id="KW-1185">Reference proteome</keyword>
<evidence type="ECO:0000256" key="1">
    <source>
        <dbReference type="SAM" id="MobiDB-lite"/>
    </source>
</evidence>
<sequence>MEDQLRPVPAGWVRQFYVKSQHQFFVDASSSPPGSTWNRCPYDDEQYLASLSPEDRATVMQNHQNATNPHRPSQADLDLAAEHASDEADTSTLITTDPPRRRRGGILARKLKDVLTRKSRAERSAAGNESETYRQNRILRGGAAEAINTAPGRPQLLVGNDENCTHIFVEPPGHTFPCVGEVKGFSACKCEVVYDDSQRPTGRPAGKHLRPDGEMYGHGDGGHGSGRFDRGRWDNSGEEYKPTRKRRGSGGGIGWRLVMPVLGGIAMGGLGGISHRASGWA</sequence>
<accession>A0AAV9H9H1</accession>
<evidence type="ECO:0008006" key="4">
    <source>
        <dbReference type="Google" id="ProtNLM"/>
    </source>
</evidence>
<proteinExistence type="predicted"/>
<reference evidence="2" key="1">
    <citation type="journal article" date="2023" name="Mol. Phylogenet. Evol.">
        <title>Genome-scale phylogeny and comparative genomics of the fungal order Sordariales.</title>
        <authorList>
            <person name="Hensen N."/>
            <person name="Bonometti L."/>
            <person name="Westerberg I."/>
            <person name="Brannstrom I.O."/>
            <person name="Guillou S."/>
            <person name="Cros-Aarteil S."/>
            <person name="Calhoun S."/>
            <person name="Haridas S."/>
            <person name="Kuo A."/>
            <person name="Mondo S."/>
            <person name="Pangilinan J."/>
            <person name="Riley R."/>
            <person name="LaButti K."/>
            <person name="Andreopoulos B."/>
            <person name="Lipzen A."/>
            <person name="Chen C."/>
            <person name="Yan M."/>
            <person name="Daum C."/>
            <person name="Ng V."/>
            <person name="Clum A."/>
            <person name="Steindorff A."/>
            <person name="Ohm R.A."/>
            <person name="Martin F."/>
            <person name="Silar P."/>
            <person name="Natvig D.O."/>
            <person name="Lalanne C."/>
            <person name="Gautier V."/>
            <person name="Ament-Velasquez S.L."/>
            <person name="Kruys A."/>
            <person name="Hutchinson M.I."/>
            <person name="Powell A.J."/>
            <person name="Barry K."/>
            <person name="Miller A.N."/>
            <person name="Grigoriev I.V."/>
            <person name="Debuchy R."/>
            <person name="Gladieux P."/>
            <person name="Hiltunen Thoren M."/>
            <person name="Johannesson H."/>
        </authorList>
    </citation>
    <scope>NUCLEOTIDE SEQUENCE</scope>
    <source>
        <strain evidence="2">PSN324</strain>
    </source>
</reference>
<dbReference type="AlphaFoldDB" id="A0AAV9H9H1"/>
<comment type="caution">
    <text evidence="2">The sequence shown here is derived from an EMBL/GenBank/DDBJ whole genome shotgun (WGS) entry which is preliminary data.</text>
</comment>
<gene>
    <name evidence="2" type="ORF">QBC42DRAFT_322307</name>
</gene>
<dbReference type="EMBL" id="MU865195">
    <property type="protein sequence ID" value="KAK4456556.1"/>
    <property type="molecule type" value="Genomic_DNA"/>
</dbReference>
<dbReference type="Proteomes" id="UP001321749">
    <property type="component" value="Unassembled WGS sequence"/>
</dbReference>
<evidence type="ECO:0000313" key="3">
    <source>
        <dbReference type="Proteomes" id="UP001321749"/>
    </source>
</evidence>
<reference evidence="2" key="2">
    <citation type="submission" date="2023-06" db="EMBL/GenBank/DDBJ databases">
        <authorList>
            <consortium name="Lawrence Berkeley National Laboratory"/>
            <person name="Mondo S.J."/>
            <person name="Hensen N."/>
            <person name="Bonometti L."/>
            <person name="Westerberg I."/>
            <person name="Brannstrom I.O."/>
            <person name="Guillou S."/>
            <person name="Cros-Aarteil S."/>
            <person name="Calhoun S."/>
            <person name="Haridas S."/>
            <person name="Kuo A."/>
            <person name="Pangilinan J."/>
            <person name="Riley R."/>
            <person name="Labutti K."/>
            <person name="Andreopoulos B."/>
            <person name="Lipzen A."/>
            <person name="Chen C."/>
            <person name="Yanf M."/>
            <person name="Daum C."/>
            <person name="Ng V."/>
            <person name="Clum A."/>
            <person name="Steindorff A."/>
            <person name="Ohm R."/>
            <person name="Martin F."/>
            <person name="Silar P."/>
            <person name="Natvig D."/>
            <person name="Lalanne C."/>
            <person name="Gautier V."/>
            <person name="Ament-Velasquez S.L."/>
            <person name="Kruys A."/>
            <person name="Hutchinson M.I."/>
            <person name="Powell A.J."/>
            <person name="Barry K."/>
            <person name="Miller A.N."/>
            <person name="Grigoriev I.V."/>
            <person name="Debuchy R."/>
            <person name="Gladieux P."/>
            <person name="Thoren M.H."/>
            <person name="Johannesson H."/>
        </authorList>
    </citation>
    <scope>NUCLEOTIDE SEQUENCE</scope>
    <source>
        <strain evidence="2">PSN324</strain>
    </source>
</reference>
<feature type="compositionally biased region" description="Basic and acidic residues" evidence="1">
    <location>
        <begin position="209"/>
        <end position="242"/>
    </location>
</feature>
<organism evidence="2 3">
    <name type="scientific">Cladorrhinum samala</name>
    <dbReference type="NCBI Taxonomy" id="585594"/>
    <lineage>
        <taxon>Eukaryota</taxon>
        <taxon>Fungi</taxon>
        <taxon>Dikarya</taxon>
        <taxon>Ascomycota</taxon>
        <taxon>Pezizomycotina</taxon>
        <taxon>Sordariomycetes</taxon>
        <taxon>Sordariomycetidae</taxon>
        <taxon>Sordariales</taxon>
        <taxon>Podosporaceae</taxon>
        <taxon>Cladorrhinum</taxon>
    </lineage>
</organism>
<protein>
    <recommendedName>
        <fullName evidence="4">WW domain-containing protein</fullName>
    </recommendedName>
</protein>
<evidence type="ECO:0000313" key="2">
    <source>
        <dbReference type="EMBL" id="KAK4456556.1"/>
    </source>
</evidence>
<feature type="region of interest" description="Disordered" evidence="1">
    <location>
        <begin position="196"/>
        <end position="251"/>
    </location>
</feature>